<dbReference type="GO" id="GO:0005886">
    <property type="term" value="C:plasma membrane"/>
    <property type="evidence" value="ECO:0007669"/>
    <property type="project" value="UniProtKB-SubCell"/>
</dbReference>
<dbReference type="eggNOG" id="COG0586">
    <property type="taxonomic scope" value="Bacteria"/>
</dbReference>
<dbReference type="RefSeq" id="WP_005211329.1">
    <property type="nucleotide sequence ID" value="NZ_KB291617.1"/>
</dbReference>
<evidence type="ECO:0000313" key="10">
    <source>
        <dbReference type="Proteomes" id="UP000010420"/>
    </source>
</evidence>
<keyword evidence="3" id="KW-1003">Cell membrane</keyword>
<dbReference type="InterPro" id="IPR032816">
    <property type="entry name" value="VTT_dom"/>
</dbReference>
<comment type="subcellular location">
    <subcellularLocation>
        <location evidence="1">Cell membrane</location>
        <topology evidence="1">Multi-pass membrane protein</topology>
    </subcellularLocation>
</comment>
<accession>L1QK01</accession>
<evidence type="ECO:0000256" key="7">
    <source>
        <dbReference type="SAM" id="Phobius"/>
    </source>
</evidence>
<proteinExistence type="inferred from homology"/>
<gene>
    <name evidence="9" type="ORF">HMPREF0216_00831</name>
</gene>
<evidence type="ECO:0000256" key="2">
    <source>
        <dbReference type="ARBA" id="ARBA00010792"/>
    </source>
</evidence>
<evidence type="ECO:0000256" key="4">
    <source>
        <dbReference type="ARBA" id="ARBA00022692"/>
    </source>
</evidence>
<protein>
    <submittedName>
        <fullName evidence="9">SNARE-like domain protein</fullName>
    </submittedName>
</protein>
<evidence type="ECO:0000256" key="6">
    <source>
        <dbReference type="ARBA" id="ARBA00023136"/>
    </source>
</evidence>
<feature type="transmembrane region" description="Helical" evidence="7">
    <location>
        <begin position="53"/>
        <end position="73"/>
    </location>
</feature>
<feature type="transmembrane region" description="Helical" evidence="7">
    <location>
        <begin position="138"/>
        <end position="159"/>
    </location>
</feature>
<dbReference type="HOGENOM" id="CLU_044208_1_3_9"/>
<dbReference type="STRING" id="545697.HMPREF0216_00831"/>
<sequence length="165" mass="18471">MEIQYILSCFTKYGLIFLFIIIFLEHINCPGVPATIVMPTIGAFVAESNGSLILVLLISIVAAITGSMALYYIGYRIGNPILEKINMKAPKTKKYTEKILYYSNEYGNKAVFICRLIPVVRILVSLVYGIIRADFTGFILYSTIGISIWNFILISFGYFGVKAIL</sequence>
<reference evidence="9 10" key="1">
    <citation type="submission" date="2012-05" db="EMBL/GenBank/DDBJ databases">
        <authorList>
            <person name="Weinstock G."/>
            <person name="Sodergren E."/>
            <person name="Lobos E.A."/>
            <person name="Fulton L."/>
            <person name="Fulton R."/>
            <person name="Courtney L."/>
            <person name="Fronick C."/>
            <person name="O'Laughlin M."/>
            <person name="Godfrey J."/>
            <person name="Wilson R.M."/>
            <person name="Miner T."/>
            <person name="Farmer C."/>
            <person name="Delehaunty K."/>
            <person name="Cordes M."/>
            <person name="Minx P."/>
            <person name="Tomlinson C."/>
            <person name="Chen J."/>
            <person name="Wollam A."/>
            <person name="Pepin K.H."/>
            <person name="Bhonagiri V."/>
            <person name="Zhang X."/>
            <person name="Suruliraj S."/>
            <person name="Warren W."/>
            <person name="Mitreva M."/>
            <person name="Mardis E.R."/>
            <person name="Wilson R.K."/>
        </authorList>
    </citation>
    <scope>NUCLEOTIDE SEQUENCE [LARGE SCALE GENOMIC DNA]</scope>
    <source>
        <strain evidence="9 10">DSM 1785</strain>
    </source>
</reference>
<keyword evidence="4 7" id="KW-0812">Transmembrane</keyword>
<feature type="transmembrane region" description="Helical" evidence="7">
    <location>
        <begin position="110"/>
        <end position="131"/>
    </location>
</feature>
<feature type="domain" description="VTT" evidence="8">
    <location>
        <begin position="32"/>
        <end position="158"/>
    </location>
</feature>
<evidence type="ECO:0000259" key="8">
    <source>
        <dbReference type="Pfam" id="PF09335"/>
    </source>
</evidence>
<evidence type="ECO:0000256" key="1">
    <source>
        <dbReference type="ARBA" id="ARBA00004651"/>
    </source>
</evidence>
<keyword evidence="6 7" id="KW-0472">Membrane</keyword>
<evidence type="ECO:0000313" key="9">
    <source>
        <dbReference type="EMBL" id="EKY28309.1"/>
    </source>
</evidence>
<feature type="transmembrane region" description="Helical" evidence="7">
    <location>
        <begin position="5"/>
        <end position="24"/>
    </location>
</feature>
<dbReference type="EMBL" id="AMEZ01000025">
    <property type="protein sequence ID" value="EKY28309.1"/>
    <property type="molecule type" value="Genomic_DNA"/>
</dbReference>
<dbReference type="AlphaFoldDB" id="L1QK01"/>
<name>L1QK01_9CLOT</name>
<dbReference type="PANTHER" id="PTHR42709:SF6">
    <property type="entry name" value="UNDECAPRENYL PHOSPHATE TRANSPORTER A"/>
    <property type="match status" value="1"/>
</dbReference>
<comment type="similarity">
    <text evidence="2">Belongs to the DedA family.</text>
</comment>
<dbReference type="InterPro" id="IPR051311">
    <property type="entry name" value="DedA_domain"/>
</dbReference>
<dbReference type="Proteomes" id="UP000010420">
    <property type="component" value="Unassembled WGS sequence"/>
</dbReference>
<evidence type="ECO:0000256" key="3">
    <source>
        <dbReference type="ARBA" id="ARBA00022475"/>
    </source>
</evidence>
<keyword evidence="10" id="KW-1185">Reference proteome</keyword>
<dbReference type="Pfam" id="PF09335">
    <property type="entry name" value="VTT_dom"/>
    <property type="match status" value="1"/>
</dbReference>
<dbReference type="PANTHER" id="PTHR42709">
    <property type="entry name" value="ALKALINE PHOSPHATASE LIKE PROTEIN"/>
    <property type="match status" value="1"/>
</dbReference>
<evidence type="ECO:0000256" key="5">
    <source>
        <dbReference type="ARBA" id="ARBA00022989"/>
    </source>
</evidence>
<keyword evidence="5 7" id="KW-1133">Transmembrane helix</keyword>
<comment type="caution">
    <text evidence="9">The sequence shown here is derived from an EMBL/GenBank/DDBJ whole genome shotgun (WGS) entry which is preliminary data.</text>
</comment>
<organism evidence="9 10">
    <name type="scientific">Clostridium celatum DSM 1785</name>
    <dbReference type="NCBI Taxonomy" id="545697"/>
    <lineage>
        <taxon>Bacteria</taxon>
        <taxon>Bacillati</taxon>
        <taxon>Bacillota</taxon>
        <taxon>Clostridia</taxon>
        <taxon>Eubacteriales</taxon>
        <taxon>Clostridiaceae</taxon>
        <taxon>Clostridium</taxon>
    </lineage>
</organism>
<dbReference type="PATRIC" id="fig|545697.3.peg.818"/>
<dbReference type="OrthoDB" id="9813426at2"/>